<sequence length="62" mass="7274">MGNVINLNRFRKRVEREASAKRADANRAKFGRTKAERSSEAKRADQAKEHLDQHRIDREEQP</sequence>
<evidence type="ECO:0000313" key="3">
    <source>
        <dbReference type="Proteomes" id="UP001565474"/>
    </source>
</evidence>
<evidence type="ECO:0000256" key="1">
    <source>
        <dbReference type="SAM" id="MobiDB-lite"/>
    </source>
</evidence>
<dbReference type="Pfam" id="PF13770">
    <property type="entry name" value="DUF4169"/>
    <property type="match status" value="1"/>
</dbReference>
<evidence type="ECO:0000313" key="2">
    <source>
        <dbReference type="EMBL" id="MEY9469439.1"/>
    </source>
</evidence>
<comment type="caution">
    <text evidence="2">The sequence shown here is derived from an EMBL/GenBank/DDBJ whole genome shotgun (WGS) entry which is preliminary data.</text>
</comment>
<gene>
    <name evidence="2" type="ORF">ABH992_001838</name>
</gene>
<accession>A0ABV4GBX4</accession>
<organism evidence="2 3">
    <name type="scientific">Bradyrhizobium yuanmingense</name>
    <dbReference type="NCBI Taxonomy" id="108015"/>
    <lineage>
        <taxon>Bacteria</taxon>
        <taxon>Pseudomonadati</taxon>
        <taxon>Pseudomonadota</taxon>
        <taxon>Alphaproteobacteria</taxon>
        <taxon>Hyphomicrobiales</taxon>
        <taxon>Nitrobacteraceae</taxon>
        <taxon>Bradyrhizobium</taxon>
    </lineage>
</organism>
<feature type="region of interest" description="Disordered" evidence="1">
    <location>
        <begin position="15"/>
        <end position="62"/>
    </location>
</feature>
<dbReference type="Proteomes" id="UP001565474">
    <property type="component" value="Unassembled WGS sequence"/>
</dbReference>
<protein>
    <recommendedName>
        <fullName evidence="4">DUF4169 family protein</fullName>
    </recommendedName>
</protein>
<keyword evidence="3" id="KW-1185">Reference proteome</keyword>
<dbReference type="RefSeq" id="WP_036037442.1">
    <property type="nucleotide sequence ID" value="NZ_JBGBYD010000002.1"/>
</dbReference>
<dbReference type="InterPro" id="IPR025227">
    <property type="entry name" value="DUF4169"/>
</dbReference>
<evidence type="ECO:0008006" key="4">
    <source>
        <dbReference type="Google" id="ProtNLM"/>
    </source>
</evidence>
<dbReference type="EMBL" id="JBGBZN010000002">
    <property type="protein sequence ID" value="MEY9469439.1"/>
    <property type="molecule type" value="Genomic_DNA"/>
</dbReference>
<proteinExistence type="predicted"/>
<name>A0ABV4GBX4_9BRAD</name>
<reference evidence="2 3" key="1">
    <citation type="submission" date="2024-07" db="EMBL/GenBank/DDBJ databases">
        <title>Genomic Encyclopedia of Type Strains, Phase V (KMG-V): Genome sequencing to study the core and pangenomes of soil and plant-associated prokaryotes.</title>
        <authorList>
            <person name="Whitman W."/>
        </authorList>
    </citation>
    <scope>NUCLEOTIDE SEQUENCE [LARGE SCALE GENOMIC DNA]</scope>
    <source>
        <strain evidence="2 3">USDA 222</strain>
    </source>
</reference>